<proteinExistence type="predicted"/>
<dbReference type="Proteomes" id="UP000245380">
    <property type="component" value="Unassembled WGS sequence"/>
</dbReference>
<feature type="transmembrane region" description="Helical" evidence="1">
    <location>
        <begin position="172"/>
        <end position="193"/>
    </location>
</feature>
<dbReference type="RefSeq" id="WP_109431355.1">
    <property type="nucleotide sequence ID" value="NZ_MPDK01000024.1"/>
</dbReference>
<keyword evidence="1" id="KW-1133">Transmembrane helix</keyword>
<dbReference type="EMBL" id="MPDK01000024">
    <property type="protein sequence ID" value="PWI56858.1"/>
    <property type="molecule type" value="Genomic_DNA"/>
</dbReference>
<organism evidence="2 3">
    <name type="scientific">Sulfoacidibacillus thermotolerans</name>
    <name type="common">Acidibacillus sulfuroxidans</name>
    <dbReference type="NCBI Taxonomy" id="1765684"/>
    <lineage>
        <taxon>Bacteria</taxon>
        <taxon>Bacillati</taxon>
        <taxon>Bacillota</taxon>
        <taxon>Bacilli</taxon>
        <taxon>Bacillales</taxon>
        <taxon>Alicyclobacillaceae</taxon>
        <taxon>Sulfoacidibacillus</taxon>
    </lineage>
</organism>
<comment type="caution">
    <text evidence="2">The sequence shown here is derived from an EMBL/GenBank/DDBJ whole genome shotgun (WGS) entry which is preliminary data.</text>
</comment>
<protein>
    <submittedName>
        <fullName evidence="2">Uncharacterized protein</fullName>
    </submittedName>
</protein>
<keyword evidence="1" id="KW-0472">Membrane</keyword>
<feature type="transmembrane region" description="Helical" evidence="1">
    <location>
        <begin position="127"/>
        <end position="152"/>
    </location>
</feature>
<keyword evidence="3" id="KW-1185">Reference proteome</keyword>
<feature type="transmembrane region" description="Helical" evidence="1">
    <location>
        <begin position="199"/>
        <end position="221"/>
    </location>
</feature>
<evidence type="ECO:0000313" key="2">
    <source>
        <dbReference type="EMBL" id="PWI56858.1"/>
    </source>
</evidence>
<dbReference type="AlphaFoldDB" id="A0A2U3D6F2"/>
<evidence type="ECO:0000256" key="1">
    <source>
        <dbReference type="SAM" id="Phobius"/>
    </source>
</evidence>
<feature type="transmembrane region" description="Helical" evidence="1">
    <location>
        <begin position="242"/>
        <end position="269"/>
    </location>
</feature>
<gene>
    <name evidence="2" type="ORF">BM613_11505</name>
</gene>
<sequence length="289" mass="31031">MNCTQRPKSIFILGILLLFVLFLSFAGSIRLAYANTSSQPDKVNHAIIIPKQQNVDTVVAIEQPVIVEGSVTNSILAIGGNIVLRPGSYSAFVLSLGGSITQDQGATVTEGIFALGPNTKIFTTLTLAGLVSLGLYFLNASIAAVLFVTFAVGGSLIFRRDLRVSALIGRKYLRLFTTGLVITMIPALLTFASYASPRIWIATFAILLLYALLGLTGMILVTNKIGRTIVEFIGRDPGRIAALYGAIAILLLCNVPLVGFLAFVALWILGVGSMWTVMLHPELVRHVHD</sequence>
<keyword evidence="1" id="KW-0812">Transmembrane</keyword>
<name>A0A2U3D6F2_SULT2</name>
<evidence type="ECO:0000313" key="3">
    <source>
        <dbReference type="Proteomes" id="UP000245380"/>
    </source>
</evidence>
<reference evidence="2 3" key="1">
    <citation type="submission" date="2016-11" db="EMBL/GenBank/DDBJ databases">
        <title>Comparative genomics of Acidibacillus ferroxidans species.</title>
        <authorList>
            <person name="Oliveira G."/>
            <person name="Nunes G."/>
            <person name="Oliveira R."/>
            <person name="Araujo F."/>
            <person name="Salim A."/>
            <person name="Scholte L."/>
            <person name="Morais D."/>
            <person name="Nancucheo I."/>
            <person name="Johnson D.B."/>
            <person name="Grail B."/>
            <person name="Bittencourt J."/>
            <person name="Valadares R."/>
        </authorList>
    </citation>
    <scope>NUCLEOTIDE SEQUENCE [LARGE SCALE GENOMIC DNA]</scope>
    <source>
        <strain evidence="2 3">Y002</strain>
    </source>
</reference>
<accession>A0A2U3D6F2</accession>